<evidence type="ECO:0000259" key="8">
    <source>
        <dbReference type="Pfam" id="PF00892"/>
    </source>
</evidence>
<dbReference type="InterPro" id="IPR050638">
    <property type="entry name" value="AA-Vitamin_Transporters"/>
</dbReference>
<dbReference type="PANTHER" id="PTHR32322">
    <property type="entry name" value="INNER MEMBRANE TRANSPORTER"/>
    <property type="match status" value="1"/>
</dbReference>
<comment type="caution">
    <text evidence="9">The sequence shown here is derived from an EMBL/GenBank/DDBJ whole genome shotgun (WGS) entry which is preliminary data.</text>
</comment>
<keyword evidence="3" id="KW-1003">Cell membrane</keyword>
<evidence type="ECO:0000256" key="5">
    <source>
        <dbReference type="ARBA" id="ARBA00022989"/>
    </source>
</evidence>
<dbReference type="EMBL" id="BSVA01000001">
    <property type="protein sequence ID" value="GMA92374.1"/>
    <property type="molecule type" value="Genomic_DNA"/>
</dbReference>
<dbReference type="RefSeq" id="WP_284301093.1">
    <property type="nucleotide sequence ID" value="NZ_BSVA01000001.1"/>
</dbReference>
<feature type="domain" description="EamA" evidence="8">
    <location>
        <begin position="7"/>
        <end position="139"/>
    </location>
</feature>
<feature type="transmembrane region" description="Helical" evidence="7">
    <location>
        <begin position="90"/>
        <end position="115"/>
    </location>
</feature>
<feature type="transmembrane region" description="Helical" evidence="7">
    <location>
        <begin position="152"/>
        <end position="174"/>
    </location>
</feature>
<evidence type="ECO:0000313" key="10">
    <source>
        <dbReference type="Proteomes" id="UP001157069"/>
    </source>
</evidence>
<keyword evidence="6 7" id="KW-0472">Membrane</keyword>
<dbReference type="InterPro" id="IPR037185">
    <property type="entry name" value="EmrE-like"/>
</dbReference>
<name>A0ABQ6JZ32_9MICO</name>
<evidence type="ECO:0000256" key="2">
    <source>
        <dbReference type="ARBA" id="ARBA00007362"/>
    </source>
</evidence>
<feature type="transmembrane region" description="Helical" evidence="7">
    <location>
        <begin position="36"/>
        <end position="54"/>
    </location>
</feature>
<feature type="transmembrane region" description="Helical" evidence="7">
    <location>
        <begin position="246"/>
        <end position="266"/>
    </location>
</feature>
<dbReference type="SUPFAM" id="SSF103481">
    <property type="entry name" value="Multidrug resistance efflux transporter EmrE"/>
    <property type="match status" value="2"/>
</dbReference>
<organism evidence="9 10">
    <name type="scientific">Homoserinibacter gongjuensis</name>
    <dbReference type="NCBI Taxonomy" id="1162968"/>
    <lineage>
        <taxon>Bacteria</taxon>
        <taxon>Bacillati</taxon>
        <taxon>Actinomycetota</taxon>
        <taxon>Actinomycetes</taxon>
        <taxon>Micrococcales</taxon>
        <taxon>Microbacteriaceae</taxon>
        <taxon>Homoserinibacter</taxon>
    </lineage>
</organism>
<evidence type="ECO:0000256" key="4">
    <source>
        <dbReference type="ARBA" id="ARBA00022692"/>
    </source>
</evidence>
<evidence type="ECO:0000256" key="6">
    <source>
        <dbReference type="ARBA" id="ARBA00023136"/>
    </source>
</evidence>
<feature type="transmembrane region" description="Helical" evidence="7">
    <location>
        <begin position="213"/>
        <end position="234"/>
    </location>
</feature>
<dbReference type="InterPro" id="IPR000620">
    <property type="entry name" value="EamA_dom"/>
</dbReference>
<keyword evidence="5 7" id="KW-1133">Transmembrane helix</keyword>
<protein>
    <submittedName>
        <fullName evidence="9">Permease</fullName>
    </submittedName>
</protein>
<dbReference type="PANTHER" id="PTHR32322:SF18">
    <property type="entry name" value="S-ADENOSYLMETHIONINE_S-ADENOSYLHOMOCYSTEINE TRANSPORTER"/>
    <property type="match status" value="1"/>
</dbReference>
<dbReference type="Pfam" id="PF00892">
    <property type="entry name" value="EamA"/>
    <property type="match status" value="2"/>
</dbReference>
<accession>A0ABQ6JZ32</accession>
<dbReference type="Proteomes" id="UP001157069">
    <property type="component" value="Unassembled WGS sequence"/>
</dbReference>
<feature type="transmembrane region" description="Helical" evidence="7">
    <location>
        <begin position="122"/>
        <end position="140"/>
    </location>
</feature>
<gene>
    <name evidence="9" type="ORF">GCM10025869_29030</name>
</gene>
<keyword evidence="4 7" id="KW-0812">Transmembrane</keyword>
<keyword evidence="10" id="KW-1185">Reference proteome</keyword>
<evidence type="ECO:0000313" key="9">
    <source>
        <dbReference type="EMBL" id="GMA92374.1"/>
    </source>
</evidence>
<evidence type="ECO:0000256" key="3">
    <source>
        <dbReference type="ARBA" id="ARBA00022475"/>
    </source>
</evidence>
<feature type="transmembrane region" description="Helical" evidence="7">
    <location>
        <begin position="66"/>
        <end position="84"/>
    </location>
</feature>
<feature type="transmembrane region" description="Helical" evidence="7">
    <location>
        <begin position="186"/>
        <end position="207"/>
    </location>
</feature>
<feature type="transmembrane region" description="Helical" evidence="7">
    <location>
        <begin position="272"/>
        <end position="290"/>
    </location>
</feature>
<comment type="similarity">
    <text evidence="2">Belongs to the EamA transporter family.</text>
</comment>
<evidence type="ECO:0000256" key="7">
    <source>
        <dbReference type="SAM" id="Phobius"/>
    </source>
</evidence>
<evidence type="ECO:0000256" key="1">
    <source>
        <dbReference type="ARBA" id="ARBA00004651"/>
    </source>
</evidence>
<feature type="domain" description="EamA" evidence="8">
    <location>
        <begin position="154"/>
        <end position="288"/>
    </location>
</feature>
<reference evidence="10" key="1">
    <citation type="journal article" date="2019" name="Int. J. Syst. Evol. Microbiol.">
        <title>The Global Catalogue of Microorganisms (GCM) 10K type strain sequencing project: providing services to taxonomists for standard genome sequencing and annotation.</title>
        <authorList>
            <consortium name="The Broad Institute Genomics Platform"/>
            <consortium name="The Broad Institute Genome Sequencing Center for Infectious Disease"/>
            <person name="Wu L."/>
            <person name="Ma J."/>
        </authorList>
    </citation>
    <scope>NUCLEOTIDE SEQUENCE [LARGE SCALE GENOMIC DNA]</scope>
    <source>
        <strain evidence="10">NBRC 108755</strain>
    </source>
</reference>
<comment type="subcellular location">
    <subcellularLocation>
        <location evidence="1">Cell membrane</location>
        <topology evidence="1">Multi-pass membrane protein</topology>
    </subcellularLocation>
</comment>
<sequence>MQPRRGSAVLAIVIASLLWGTTGTAAAFLPDAVSPLATGAATMGVGGMLLLVTAPRLSVAVLRGPARGWIAAGAIGVFVYPLAFYTGMDLAGVAIGNVVALGSGPVVTALLEWLFERRPLTVRWVVATALAIGGVAMLAFARHPGDAADGRVLPGVLAGLLAGLAYGLYTYASARAIAAGGTSRGTMGAMFGSGAVLLLPVLALTGAPLLADASALGIAAYLAVGPMFIAYLLVGVALRTLRSSMVTTIALLEPLVATVLAVAVVGERLEPVAWVGLLAILGGIAVLVSARPPGRARGAALDFHA</sequence>
<proteinExistence type="inferred from homology"/>